<comment type="caution">
    <text evidence="3">The sequence shown here is derived from an EMBL/GenBank/DDBJ whole genome shotgun (WGS) entry which is preliminary data.</text>
</comment>
<keyword evidence="2" id="KW-0472">Membrane</keyword>
<organism evidence="3 4">
    <name type="scientific">Nannocystis radixulma</name>
    <dbReference type="NCBI Taxonomy" id="2995305"/>
    <lineage>
        <taxon>Bacteria</taxon>
        <taxon>Pseudomonadati</taxon>
        <taxon>Myxococcota</taxon>
        <taxon>Polyangia</taxon>
        <taxon>Nannocystales</taxon>
        <taxon>Nannocystaceae</taxon>
        <taxon>Nannocystis</taxon>
    </lineage>
</organism>
<feature type="transmembrane region" description="Helical" evidence="2">
    <location>
        <begin position="305"/>
        <end position="324"/>
    </location>
</feature>
<evidence type="ECO:0000256" key="1">
    <source>
        <dbReference type="SAM" id="MobiDB-lite"/>
    </source>
</evidence>
<keyword evidence="2" id="KW-1133">Transmembrane helix</keyword>
<keyword evidence="2" id="KW-0812">Transmembrane</keyword>
<dbReference type="SUPFAM" id="SSF48452">
    <property type="entry name" value="TPR-like"/>
    <property type="match status" value="1"/>
</dbReference>
<evidence type="ECO:0000256" key="2">
    <source>
        <dbReference type="SAM" id="Phobius"/>
    </source>
</evidence>
<evidence type="ECO:0000313" key="4">
    <source>
        <dbReference type="Proteomes" id="UP001217838"/>
    </source>
</evidence>
<keyword evidence="4" id="KW-1185">Reference proteome</keyword>
<evidence type="ECO:0008006" key="5">
    <source>
        <dbReference type="Google" id="ProtNLM"/>
    </source>
</evidence>
<dbReference type="InterPro" id="IPR011990">
    <property type="entry name" value="TPR-like_helical_dom_sf"/>
</dbReference>
<reference evidence="3 4" key="1">
    <citation type="submission" date="2022-11" db="EMBL/GenBank/DDBJ databases">
        <title>Minimal conservation of predation-associated metabolite biosynthetic gene clusters underscores biosynthetic potential of Myxococcota including descriptions for ten novel species: Archangium lansinium sp. nov., Myxococcus landrumus sp. nov., Nannocystis bai.</title>
        <authorList>
            <person name="Ahearne A."/>
            <person name="Stevens C."/>
            <person name="Dowd S."/>
        </authorList>
    </citation>
    <scope>NUCLEOTIDE SEQUENCE [LARGE SCALE GENOMIC DNA]</scope>
    <source>
        <strain evidence="3 4">NCELM</strain>
    </source>
</reference>
<sequence length="351" mass="37377">MALLCAADLALMPAGVRAQAPGEAAIEAPAATVAPEPPPEPEVATPPSPEAPQPVPDQAAALVHFREGKQHYNERRYAEAAEAFSRSLEAAWSINAAYNKALSLDRASDLVGALEAYRDYLARAETQDQHRATALERSEQLRERLGEVLLQVDSPEAIKEIRINGEVVDKAAFPRLTLPGSLEVEFVGEAPGQRKNVRADVRAGGTVTIVFPGFLRPEVRPPGPPKGPGIAVVPGESRRLKGLRAGFWTTTSLALAGGATVAILGSRVLVARDRARAGCEGVVCEEGEKEGLYRTFWSLQKATNVAIAVSAAIGVAALALGIVLRRERARRPPVSTRAGLRWLGSAVELTF</sequence>
<accession>A0ABT5BB78</accession>
<feature type="compositionally biased region" description="Pro residues" evidence="1">
    <location>
        <begin position="35"/>
        <end position="55"/>
    </location>
</feature>
<dbReference type="Gene3D" id="1.25.40.10">
    <property type="entry name" value="Tetratricopeptide repeat domain"/>
    <property type="match status" value="1"/>
</dbReference>
<proteinExistence type="predicted"/>
<dbReference type="RefSeq" id="WP_272001480.1">
    <property type="nucleotide sequence ID" value="NZ_JAQNDN010000015.1"/>
</dbReference>
<protein>
    <recommendedName>
        <fullName evidence="5">PEGA domain-containing protein</fullName>
    </recommendedName>
</protein>
<dbReference type="Proteomes" id="UP001217838">
    <property type="component" value="Unassembled WGS sequence"/>
</dbReference>
<name>A0ABT5BB78_9BACT</name>
<gene>
    <name evidence="3" type="ORF">POL58_26510</name>
</gene>
<evidence type="ECO:0000313" key="3">
    <source>
        <dbReference type="EMBL" id="MDC0671337.1"/>
    </source>
</evidence>
<feature type="region of interest" description="Disordered" evidence="1">
    <location>
        <begin position="31"/>
        <end position="55"/>
    </location>
</feature>
<dbReference type="EMBL" id="JAQNDN010000015">
    <property type="protein sequence ID" value="MDC0671337.1"/>
    <property type="molecule type" value="Genomic_DNA"/>
</dbReference>